<reference evidence="4" key="1">
    <citation type="journal article" date="2019" name="Int. J. Syst. Evol. Microbiol.">
        <title>The Global Catalogue of Microorganisms (GCM) 10K type strain sequencing project: providing services to taxonomists for standard genome sequencing and annotation.</title>
        <authorList>
            <consortium name="The Broad Institute Genomics Platform"/>
            <consortium name="The Broad Institute Genome Sequencing Center for Infectious Disease"/>
            <person name="Wu L."/>
            <person name="Ma J."/>
        </authorList>
    </citation>
    <scope>NUCLEOTIDE SEQUENCE [LARGE SCALE GENOMIC DNA]</scope>
    <source>
        <strain evidence="4">JCM 31696</strain>
    </source>
</reference>
<name>A0ABW3CR22_9ACTN</name>
<dbReference type="InterPro" id="IPR043917">
    <property type="entry name" value="DUF5753"/>
</dbReference>
<dbReference type="Proteomes" id="UP001597083">
    <property type="component" value="Unassembled WGS sequence"/>
</dbReference>
<keyword evidence="4" id="KW-1185">Reference proteome</keyword>
<evidence type="ECO:0000256" key="1">
    <source>
        <dbReference type="SAM" id="MobiDB-lite"/>
    </source>
</evidence>
<evidence type="ECO:0000313" key="3">
    <source>
        <dbReference type="EMBL" id="MFD0856841.1"/>
    </source>
</evidence>
<feature type="region of interest" description="Disordered" evidence="1">
    <location>
        <begin position="1"/>
        <end position="22"/>
    </location>
</feature>
<comment type="caution">
    <text evidence="3">The sequence shown here is derived from an EMBL/GenBank/DDBJ whole genome shotgun (WGS) entry which is preliminary data.</text>
</comment>
<sequence length="287" mass="32729">MRKLACTNENPKQGSLDAEDSPPLDPTLSLWHFLAYQLRFLREKEDLSLAEWGRWIGVARSSVCNQEAGRQRLHESQAKIIDARFNTGRLIELLLWFARMAHNPNWFRQFTQYEQKSTSIKVHHADVIPLPLQTDEYTWAYVQAGNSKDFRAEQAARLARKCAIRDRDNPPYLWLLVGEAALAQQVGGRSVMRDQLQHLLTMSELPHVSLRVLPFTAGANPGVDGYFQVISLNDREIAYAGAQKGGRLIEDPSEVKEFSFMFDRIGAMAASENDSRALIKRWLEEST</sequence>
<evidence type="ECO:0000313" key="4">
    <source>
        <dbReference type="Proteomes" id="UP001597083"/>
    </source>
</evidence>
<proteinExistence type="predicted"/>
<protein>
    <submittedName>
        <fullName evidence="3">DUF5753 domain-containing protein</fullName>
    </submittedName>
</protein>
<feature type="domain" description="DUF5753" evidence="2">
    <location>
        <begin position="107"/>
        <end position="281"/>
    </location>
</feature>
<dbReference type="EMBL" id="JBHTIR010004276">
    <property type="protein sequence ID" value="MFD0856841.1"/>
    <property type="molecule type" value="Genomic_DNA"/>
</dbReference>
<dbReference type="Pfam" id="PF19054">
    <property type="entry name" value="DUF5753"/>
    <property type="match status" value="1"/>
</dbReference>
<evidence type="ECO:0000259" key="2">
    <source>
        <dbReference type="Pfam" id="PF19054"/>
    </source>
</evidence>
<accession>A0ABW3CR22</accession>
<gene>
    <name evidence="3" type="ORF">ACFQ07_31705</name>
</gene>
<organism evidence="3 4">
    <name type="scientific">Actinomadura adrarensis</name>
    <dbReference type="NCBI Taxonomy" id="1819600"/>
    <lineage>
        <taxon>Bacteria</taxon>
        <taxon>Bacillati</taxon>
        <taxon>Actinomycetota</taxon>
        <taxon>Actinomycetes</taxon>
        <taxon>Streptosporangiales</taxon>
        <taxon>Thermomonosporaceae</taxon>
        <taxon>Actinomadura</taxon>
    </lineage>
</organism>